<dbReference type="GO" id="GO:0006104">
    <property type="term" value="P:succinyl-CoA metabolic process"/>
    <property type="evidence" value="ECO:0007669"/>
    <property type="project" value="TreeGrafter"/>
</dbReference>
<dbReference type="GO" id="GO:0042709">
    <property type="term" value="C:succinate-CoA ligase complex"/>
    <property type="evidence" value="ECO:0007669"/>
    <property type="project" value="TreeGrafter"/>
</dbReference>
<feature type="binding site" evidence="7">
    <location>
        <position position="101"/>
    </location>
    <ligand>
        <name>ATP</name>
        <dbReference type="ChEBI" id="CHEBI:30616"/>
    </ligand>
</feature>
<dbReference type="FunFam" id="3.30.1490.20:FF:000002">
    <property type="entry name" value="Succinate--CoA ligase [ADP-forming] subunit beta"/>
    <property type="match status" value="1"/>
</dbReference>
<evidence type="ECO:0000256" key="8">
    <source>
        <dbReference type="PROSITE-ProRule" id="PRU00409"/>
    </source>
</evidence>
<keyword evidence="2 7" id="KW-0816">Tricarboxylic acid cycle</keyword>
<accession>D5MFH2</accession>
<dbReference type="InterPro" id="IPR011761">
    <property type="entry name" value="ATP-grasp"/>
</dbReference>
<dbReference type="GO" id="GO:0004775">
    <property type="term" value="F:succinate-CoA ligase (ADP-forming) activity"/>
    <property type="evidence" value="ECO:0007669"/>
    <property type="project" value="UniProtKB-UniRule"/>
</dbReference>
<reference evidence="10 11" key="1">
    <citation type="journal article" date="2010" name="Nature">
        <title>Nitrite-driven anaerobic methane oxidation by oxygenic bacteria.</title>
        <authorList>
            <person name="Ettwig K.F."/>
            <person name="Butler M.K."/>
            <person name="Le Paslier D."/>
            <person name="Pelletier E."/>
            <person name="Mangenot S."/>
            <person name="Kuypers M.M.M."/>
            <person name="Schreiber F."/>
            <person name="Dutilh B.E."/>
            <person name="Zedelius J."/>
            <person name="de Beer D."/>
            <person name="Gloerich J."/>
            <person name="Wessels H.J.C.T."/>
            <person name="van Allen T."/>
            <person name="Luesken F."/>
            <person name="Wu M."/>
            <person name="van de Pas-Schoonen K.T."/>
            <person name="Op den Camp H.J.M."/>
            <person name="Janssen-Megens E.M."/>
            <person name="Francoijs K-J."/>
            <person name="Stunnenberg H."/>
            <person name="Weissenbach J."/>
            <person name="Jetten M.S.M."/>
            <person name="Strous M."/>
        </authorList>
    </citation>
    <scope>NUCLEOTIDE SEQUENCE [LARGE SCALE GENOMIC DNA]</scope>
</reference>
<dbReference type="GO" id="GO:0004776">
    <property type="term" value="F:succinate-CoA ligase (GDP-forming) activity"/>
    <property type="evidence" value="ECO:0007669"/>
    <property type="project" value="RHEA"/>
</dbReference>
<dbReference type="GO" id="GO:0006099">
    <property type="term" value="P:tricarboxylic acid cycle"/>
    <property type="evidence" value="ECO:0007669"/>
    <property type="project" value="UniProtKB-UniRule"/>
</dbReference>
<dbReference type="GO" id="GO:0005829">
    <property type="term" value="C:cytosol"/>
    <property type="evidence" value="ECO:0007669"/>
    <property type="project" value="TreeGrafter"/>
</dbReference>
<dbReference type="STRING" id="671143.DAMO_1443"/>
<keyword evidence="5 7" id="KW-0547">Nucleotide-binding</keyword>
<feature type="binding site" evidence="7">
    <location>
        <position position="198"/>
    </location>
    <ligand>
        <name>Mg(2+)</name>
        <dbReference type="ChEBI" id="CHEBI:18420"/>
    </ligand>
</feature>
<dbReference type="GO" id="GO:0005524">
    <property type="term" value="F:ATP binding"/>
    <property type="evidence" value="ECO:0007669"/>
    <property type="project" value="UniProtKB-UniRule"/>
</dbReference>
<keyword evidence="6 7" id="KW-0460">Magnesium</keyword>
<organism evidence="10 11">
    <name type="scientific">Methylomirabilis oxygeniifera</name>
    <dbReference type="NCBI Taxonomy" id="671143"/>
    <lineage>
        <taxon>Bacteria</taxon>
        <taxon>Candidatus Methylomirabilota</taxon>
        <taxon>Candidatus Methylomirabilia</taxon>
        <taxon>Candidatus Methylomirabilales</taxon>
        <taxon>Candidatus Methylomirabilaceae</taxon>
        <taxon>Candidatus Methylomirabilis</taxon>
    </lineage>
</organism>
<keyword evidence="4 7" id="KW-0479">Metal-binding</keyword>
<evidence type="ECO:0000313" key="11">
    <source>
        <dbReference type="Proteomes" id="UP000006898"/>
    </source>
</evidence>
<dbReference type="Gene3D" id="3.30.1490.20">
    <property type="entry name" value="ATP-grasp fold, A domain"/>
    <property type="match status" value="1"/>
</dbReference>
<dbReference type="PANTHER" id="PTHR11815:SF10">
    <property type="entry name" value="SUCCINATE--COA LIGASE [GDP-FORMING] SUBUNIT BETA, MITOCHONDRIAL"/>
    <property type="match status" value="1"/>
</dbReference>
<feature type="domain" description="ATP-grasp" evidence="9">
    <location>
        <begin position="9"/>
        <end position="226"/>
    </location>
</feature>
<keyword evidence="3 7" id="KW-0436">Ligase</keyword>
<name>D5MFH2_METO1</name>
<dbReference type="eggNOG" id="COG0045">
    <property type="taxonomic scope" value="Bacteria"/>
</dbReference>
<keyword evidence="7 8" id="KW-0067">ATP-binding</keyword>
<dbReference type="PANTHER" id="PTHR11815">
    <property type="entry name" value="SUCCINYL-COA SYNTHETASE BETA CHAIN"/>
    <property type="match status" value="1"/>
</dbReference>
<dbReference type="EC" id="6.2.1.5" evidence="7"/>
<dbReference type="InterPro" id="IPR013650">
    <property type="entry name" value="ATP-grasp_succ-CoA_synth-type"/>
</dbReference>
<comment type="catalytic activity">
    <reaction evidence="7">
        <text>GTP + succinate + CoA = succinyl-CoA + GDP + phosphate</text>
        <dbReference type="Rhea" id="RHEA:22120"/>
        <dbReference type="ChEBI" id="CHEBI:30031"/>
        <dbReference type="ChEBI" id="CHEBI:37565"/>
        <dbReference type="ChEBI" id="CHEBI:43474"/>
        <dbReference type="ChEBI" id="CHEBI:57287"/>
        <dbReference type="ChEBI" id="CHEBI:57292"/>
        <dbReference type="ChEBI" id="CHEBI:58189"/>
    </reaction>
</comment>
<feature type="binding site" evidence="7">
    <location>
        <position position="45"/>
    </location>
    <ligand>
        <name>ATP</name>
        <dbReference type="ChEBI" id="CHEBI:30616"/>
    </ligand>
</feature>
<dbReference type="InterPro" id="IPR005811">
    <property type="entry name" value="SUCC_ACL_C"/>
</dbReference>
<sequence>MKIHEFQAKAILGAYEVPVPKGEAVTTPVDAARVAEQLGGAVVLKAQIHAGGRGKGGGILSASSPQEAEELAERLIGSRLVTHQTGPEGRVVKRILVEEQVAVSRELYAGIVLDRRAARPVMMAGAIGGMEIEEVAAKDPESITRVVVDPAVQLQSFHIRRLVLRLALPQQVQRTATGLFSALYRVFQEKDCSLVEINPLVITTDGRLLALDAKLNVDDNALFRHADLKALRDPDEELPLEIEASKFGLNYIKLDGTVGCMVNGAGLAMATMDLVKFVGGEPANFLDVGGGASAEQIEQAFRILISDRSVRVVLINIFGGILRCERLAEGVIRAVRSLGVTMPIVVRMEGTNVDHGTRMLTESGLNFITAEGMQDAAEKAVKASGQGIGFRV</sequence>
<dbReference type="KEGG" id="mox:DAMO_1443"/>
<evidence type="ECO:0000256" key="3">
    <source>
        <dbReference type="ARBA" id="ARBA00022598"/>
    </source>
</evidence>
<dbReference type="PROSITE" id="PS50975">
    <property type="entry name" value="ATP_GRASP"/>
    <property type="match status" value="1"/>
</dbReference>
<protein>
    <recommendedName>
        <fullName evidence="7">Succinate--CoA ligase [ADP-forming] subunit beta</fullName>
        <ecNumber evidence="7">6.2.1.5</ecNumber>
    </recommendedName>
    <alternativeName>
        <fullName evidence="7">Succinyl-CoA synthetase subunit beta</fullName>
        <shortName evidence="7">SCS-beta</shortName>
    </alternativeName>
</protein>
<dbReference type="SUPFAM" id="SSF56059">
    <property type="entry name" value="Glutathione synthetase ATP-binding domain-like"/>
    <property type="match status" value="1"/>
</dbReference>
<proteinExistence type="inferred from homology"/>
<dbReference type="NCBIfam" id="NF001913">
    <property type="entry name" value="PRK00696.1"/>
    <property type="match status" value="1"/>
</dbReference>
<dbReference type="PATRIC" id="fig|671143.5.peg.1267"/>
<comment type="pathway">
    <text evidence="7">Carbohydrate metabolism; tricarboxylic acid cycle; succinate from succinyl-CoA (ligase route): step 1/1.</text>
</comment>
<dbReference type="SUPFAM" id="SSF52210">
    <property type="entry name" value="Succinyl-CoA synthetase domains"/>
    <property type="match status" value="1"/>
</dbReference>
<evidence type="ECO:0000313" key="10">
    <source>
        <dbReference type="EMBL" id="CBE68503.1"/>
    </source>
</evidence>
<evidence type="ECO:0000259" key="9">
    <source>
        <dbReference type="PROSITE" id="PS50975"/>
    </source>
</evidence>
<evidence type="ECO:0000256" key="5">
    <source>
        <dbReference type="ARBA" id="ARBA00022741"/>
    </source>
</evidence>
<dbReference type="NCBIfam" id="TIGR01016">
    <property type="entry name" value="sucCoAbeta"/>
    <property type="match status" value="1"/>
</dbReference>
<dbReference type="InterPro" id="IPR016102">
    <property type="entry name" value="Succinyl-CoA_synth-like"/>
</dbReference>
<evidence type="ECO:0000256" key="4">
    <source>
        <dbReference type="ARBA" id="ARBA00022723"/>
    </source>
</evidence>
<evidence type="ECO:0000256" key="2">
    <source>
        <dbReference type="ARBA" id="ARBA00022532"/>
    </source>
</evidence>
<dbReference type="EMBL" id="FP565575">
    <property type="protein sequence ID" value="CBE68503.1"/>
    <property type="molecule type" value="Genomic_DNA"/>
</dbReference>
<dbReference type="InterPro" id="IPR013815">
    <property type="entry name" value="ATP_grasp_subdomain_1"/>
</dbReference>
<dbReference type="HAMAP" id="MF_00558">
    <property type="entry name" value="Succ_CoA_beta"/>
    <property type="match status" value="1"/>
</dbReference>
<dbReference type="Gene3D" id="3.40.50.261">
    <property type="entry name" value="Succinyl-CoA synthetase domains"/>
    <property type="match status" value="1"/>
</dbReference>
<dbReference type="InterPro" id="IPR017866">
    <property type="entry name" value="Succ-CoA_synthase_bsu_CS"/>
</dbReference>
<gene>
    <name evidence="7 10" type="primary">sucC</name>
    <name evidence="10" type="ORF">DAMO_1443</name>
</gene>
<feature type="binding site" evidence="7">
    <location>
        <position position="106"/>
    </location>
    <ligand>
        <name>ATP</name>
        <dbReference type="ChEBI" id="CHEBI:30616"/>
    </ligand>
</feature>
<dbReference type="HOGENOM" id="CLU_037430_0_2_0"/>
<dbReference type="InterPro" id="IPR005809">
    <property type="entry name" value="Succ_CoA_ligase-like_bsu"/>
</dbReference>
<feature type="binding site" evidence="7">
    <location>
        <position position="212"/>
    </location>
    <ligand>
        <name>Mg(2+)</name>
        <dbReference type="ChEBI" id="CHEBI:18420"/>
    </ligand>
</feature>
<dbReference type="AlphaFoldDB" id="D5MFH2"/>
<dbReference type="FunFam" id="3.30.470.20:FF:000002">
    <property type="entry name" value="Succinate--CoA ligase [ADP-forming] subunit beta"/>
    <property type="match status" value="1"/>
</dbReference>
<evidence type="ECO:0000256" key="6">
    <source>
        <dbReference type="ARBA" id="ARBA00022842"/>
    </source>
</evidence>
<dbReference type="Proteomes" id="UP000006898">
    <property type="component" value="Chromosome"/>
</dbReference>
<comment type="similarity">
    <text evidence="1 7">Belongs to the succinate/malate CoA ligase beta subunit family.</text>
</comment>
<comment type="function">
    <text evidence="7">Succinyl-CoA synthetase functions in the citric acid cycle (TCA), coupling the hydrolysis of succinyl-CoA to the synthesis of either ATP or GTP and thus represents the only step of substrate-level phosphorylation in the TCA. The beta subunit provides nucleotide specificity of the enzyme and binds the substrate succinate, while the binding sites for coenzyme A and phosphate are found in the alpha subunit.</text>
</comment>
<evidence type="ECO:0000256" key="7">
    <source>
        <dbReference type="HAMAP-Rule" id="MF_00558"/>
    </source>
</evidence>
<dbReference type="PIRSF" id="PIRSF001554">
    <property type="entry name" value="SucCS_beta"/>
    <property type="match status" value="1"/>
</dbReference>
<feature type="binding site" evidence="7">
    <location>
        <begin position="320"/>
        <end position="322"/>
    </location>
    <ligand>
        <name>substrate</name>
        <note>ligand shared with subunit alpha</note>
    </ligand>
</feature>
<comment type="cofactor">
    <cofactor evidence="7">
        <name>Mg(2+)</name>
        <dbReference type="ChEBI" id="CHEBI:18420"/>
    </cofactor>
    <text evidence="7">Binds 1 Mg(2+) ion per subunit.</text>
</comment>
<feature type="binding site" evidence="7">
    <location>
        <position position="263"/>
    </location>
    <ligand>
        <name>substrate</name>
        <note>ligand shared with subunit alpha</note>
    </ligand>
</feature>
<dbReference type="FunFam" id="3.40.50.261:FF:000001">
    <property type="entry name" value="Succinate--CoA ligase [ADP-forming] subunit beta"/>
    <property type="match status" value="1"/>
</dbReference>
<dbReference type="Pfam" id="PF00549">
    <property type="entry name" value="Ligase_CoA"/>
    <property type="match status" value="1"/>
</dbReference>
<comment type="subunit">
    <text evidence="7">Heterotetramer of two alpha and two beta subunits.</text>
</comment>
<evidence type="ECO:0000256" key="1">
    <source>
        <dbReference type="ARBA" id="ARBA00009182"/>
    </source>
</evidence>
<dbReference type="PROSITE" id="PS01217">
    <property type="entry name" value="SUCCINYL_COA_LIG_3"/>
    <property type="match status" value="1"/>
</dbReference>
<feature type="binding site" evidence="7">
    <location>
        <begin position="52"/>
        <end position="54"/>
    </location>
    <ligand>
        <name>ATP</name>
        <dbReference type="ChEBI" id="CHEBI:30616"/>
    </ligand>
</feature>
<dbReference type="UniPathway" id="UPA00223">
    <property type="reaction ID" value="UER00999"/>
</dbReference>
<dbReference type="Pfam" id="PF08442">
    <property type="entry name" value="ATP-grasp_2"/>
    <property type="match status" value="1"/>
</dbReference>
<feature type="binding site" evidence="7">
    <location>
        <position position="98"/>
    </location>
    <ligand>
        <name>ATP</name>
        <dbReference type="ChEBI" id="CHEBI:30616"/>
    </ligand>
</feature>
<dbReference type="Gene3D" id="3.30.470.20">
    <property type="entry name" value="ATP-grasp fold, B domain"/>
    <property type="match status" value="1"/>
</dbReference>
<dbReference type="GO" id="GO:0000287">
    <property type="term" value="F:magnesium ion binding"/>
    <property type="evidence" value="ECO:0007669"/>
    <property type="project" value="UniProtKB-UniRule"/>
</dbReference>
<comment type="catalytic activity">
    <reaction evidence="7">
        <text>succinate + ATP + CoA = succinyl-CoA + ADP + phosphate</text>
        <dbReference type="Rhea" id="RHEA:17661"/>
        <dbReference type="ChEBI" id="CHEBI:30031"/>
        <dbReference type="ChEBI" id="CHEBI:30616"/>
        <dbReference type="ChEBI" id="CHEBI:43474"/>
        <dbReference type="ChEBI" id="CHEBI:57287"/>
        <dbReference type="ChEBI" id="CHEBI:57292"/>
        <dbReference type="ChEBI" id="CHEBI:456216"/>
        <dbReference type="EC" id="6.2.1.5"/>
    </reaction>
</comment>